<dbReference type="Gene3D" id="3.30.70.1290">
    <property type="entry name" value="Transposase IS200-like"/>
    <property type="match status" value="1"/>
</dbReference>
<proteinExistence type="predicted"/>
<dbReference type="GO" id="GO:0004803">
    <property type="term" value="F:transposase activity"/>
    <property type="evidence" value="ECO:0007669"/>
    <property type="project" value="InterPro"/>
</dbReference>
<dbReference type="GO" id="GO:0006313">
    <property type="term" value="P:DNA transposition"/>
    <property type="evidence" value="ECO:0007669"/>
    <property type="project" value="InterPro"/>
</dbReference>
<dbReference type="GO" id="GO:0043565">
    <property type="term" value="F:sequence-specific DNA binding"/>
    <property type="evidence" value="ECO:0007669"/>
    <property type="project" value="TreeGrafter"/>
</dbReference>
<dbReference type="SMART" id="SM01321">
    <property type="entry name" value="Y1_Tnp"/>
    <property type="match status" value="1"/>
</dbReference>
<dbReference type="EMBL" id="CP047897">
    <property type="protein sequence ID" value="QHL87257.1"/>
    <property type="molecule type" value="Genomic_DNA"/>
</dbReference>
<dbReference type="SUPFAM" id="SSF143422">
    <property type="entry name" value="Transposase IS200-like"/>
    <property type="match status" value="1"/>
</dbReference>
<dbReference type="KEGG" id="nib:GU926_07360"/>
<gene>
    <name evidence="2" type="ORF">GU926_07360</name>
</gene>
<feature type="domain" description="Transposase IS200-like" evidence="1">
    <location>
        <begin position="9"/>
        <end position="149"/>
    </location>
</feature>
<evidence type="ECO:0000313" key="2">
    <source>
        <dbReference type="EMBL" id="QHL87257.1"/>
    </source>
</evidence>
<name>A0A6P1NU44_9BACT</name>
<dbReference type="NCBIfam" id="NF047646">
    <property type="entry name" value="REP_Tyr_transpos"/>
    <property type="match status" value="1"/>
</dbReference>
<sequence>MSTKYKTSNPEGIYFLSMATVEWVDVFTRREYCQIVLDSLKFCIEQKGLVLHAWVIMPNHLHLIASAAEGKLLSHILRDFKKFTAIKLLTAIQENPQESRKNWLQWIFESNGKRNPNNDHQQFWQQNSHPIELDSNFLMEQKLEYLHHNPVKAGFVEEPTHWRYSSAGDYEGGKGLLPLVLIG</sequence>
<dbReference type="InterPro" id="IPR036515">
    <property type="entry name" value="Transposase_17_sf"/>
</dbReference>
<dbReference type="RefSeq" id="WP_160690496.1">
    <property type="nucleotide sequence ID" value="NZ_CP047897.1"/>
</dbReference>
<reference evidence="2 3" key="1">
    <citation type="submission" date="2020-01" db="EMBL/GenBank/DDBJ databases">
        <authorList>
            <person name="Kim M."/>
        </authorList>
    </citation>
    <scope>NUCLEOTIDE SEQUENCE [LARGE SCALE GENOMIC DNA]</scope>
    <source>
        <strain evidence="2 3">BT10</strain>
    </source>
</reference>
<dbReference type="PANTHER" id="PTHR36966">
    <property type="entry name" value="REP-ASSOCIATED TYROSINE TRANSPOSASE"/>
    <property type="match status" value="1"/>
</dbReference>
<evidence type="ECO:0000259" key="1">
    <source>
        <dbReference type="SMART" id="SM01321"/>
    </source>
</evidence>
<evidence type="ECO:0000313" key="3">
    <source>
        <dbReference type="Proteomes" id="UP000464214"/>
    </source>
</evidence>
<dbReference type="InterPro" id="IPR002686">
    <property type="entry name" value="Transposase_17"/>
</dbReference>
<dbReference type="AlphaFoldDB" id="A0A6P1NU44"/>
<accession>A0A6P1NU44</accession>
<dbReference type="PANTHER" id="PTHR36966:SF1">
    <property type="entry name" value="REP-ASSOCIATED TYROSINE TRANSPOSASE"/>
    <property type="match status" value="1"/>
</dbReference>
<keyword evidence="3" id="KW-1185">Reference proteome</keyword>
<dbReference type="InterPro" id="IPR052715">
    <property type="entry name" value="RAYT_transposase"/>
</dbReference>
<dbReference type="Pfam" id="PF01797">
    <property type="entry name" value="Y1_Tnp"/>
    <property type="match status" value="1"/>
</dbReference>
<protein>
    <submittedName>
        <fullName evidence="2">Transposase</fullName>
    </submittedName>
</protein>
<organism evidence="2 3">
    <name type="scientific">Nibribacter ruber</name>
    <dbReference type="NCBI Taxonomy" id="2698458"/>
    <lineage>
        <taxon>Bacteria</taxon>
        <taxon>Pseudomonadati</taxon>
        <taxon>Bacteroidota</taxon>
        <taxon>Cytophagia</taxon>
        <taxon>Cytophagales</taxon>
        <taxon>Hymenobacteraceae</taxon>
        <taxon>Nibribacter</taxon>
    </lineage>
</organism>
<dbReference type="Proteomes" id="UP000464214">
    <property type="component" value="Chromosome"/>
</dbReference>